<gene>
    <name evidence="7" type="ORF">A7979_00140</name>
</gene>
<dbReference type="InterPro" id="IPR029063">
    <property type="entry name" value="SAM-dependent_MTases_sf"/>
</dbReference>
<accession>A0A1Y1RRF8</accession>
<dbReference type="GO" id="GO:0030488">
    <property type="term" value="P:tRNA methylation"/>
    <property type="evidence" value="ECO:0007669"/>
    <property type="project" value="InterPro"/>
</dbReference>
<dbReference type="EMBL" id="LXWF01000011">
    <property type="protein sequence ID" value="ORC21971.1"/>
    <property type="molecule type" value="Genomic_DNA"/>
</dbReference>
<dbReference type="OrthoDB" id="9781391at2"/>
<keyword evidence="8" id="KW-1185">Reference proteome</keyword>
<dbReference type="InterPro" id="IPR014816">
    <property type="entry name" value="tRNA_MeTrfase_Gcd14"/>
</dbReference>
<dbReference type="PANTHER" id="PTHR12133:SF1">
    <property type="entry name" value="TRNA (ADENINE(58)-N(1))-METHYLTRANSFERASE, MITOCHONDRIAL"/>
    <property type="match status" value="1"/>
</dbReference>
<dbReference type="Proteomes" id="UP000192359">
    <property type="component" value="Unassembled WGS sequence"/>
</dbReference>
<dbReference type="Pfam" id="PF08704">
    <property type="entry name" value="GCD14"/>
    <property type="match status" value="1"/>
</dbReference>
<keyword evidence="2 7" id="KW-0808">Transferase</keyword>
<feature type="domain" description="tRNA (adenine(58)-N(1))-methyltransferase catalytic subunit TRM61 C-terminal" evidence="6">
    <location>
        <begin position="81"/>
        <end position="248"/>
    </location>
</feature>
<evidence type="ECO:0000256" key="5">
    <source>
        <dbReference type="SAM" id="MobiDB-lite"/>
    </source>
</evidence>
<dbReference type="Gene3D" id="3.10.330.20">
    <property type="match status" value="1"/>
</dbReference>
<protein>
    <submittedName>
        <fullName evidence="7">SAM-dependent methyltransferase</fullName>
    </submittedName>
</protein>
<keyword evidence="3" id="KW-0949">S-adenosyl-L-methionine</keyword>
<feature type="region of interest" description="Disordered" evidence="5">
    <location>
        <begin position="323"/>
        <end position="350"/>
    </location>
</feature>
<evidence type="ECO:0000256" key="2">
    <source>
        <dbReference type="ARBA" id="ARBA00022679"/>
    </source>
</evidence>
<dbReference type="InterPro" id="IPR049470">
    <property type="entry name" value="TRM61_C"/>
</dbReference>
<evidence type="ECO:0000256" key="4">
    <source>
        <dbReference type="ARBA" id="ARBA00022694"/>
    </source>
</evidence>
<evidence type="ECO:0000313" key="8">
    <source>
        <dbReference type="Proteomes" id="UP000192359"/>
    </source>
</evidence>
<dbReference type="CDD" id="cd02440">
    <property type="entry name" value="AdoMet_MTases"/>
    <property type="match status" value="1"/>
</dbReference>
<reference evidence="7 8" key="1">
    <citation type="submission" date="2016-05" db="EMBL/GenBank/DDBJ databases">
        <title>Draft genome sequence of a porcine commensal Rothia nasimurium.</title>
        <authorList>
            <person name="Gaiser R.A."/>
            <person name="Van Baarlen P."/>
            <person name="Wells J.M."/>
        </authorList>
    </citation>
    <scope>NUCLEOTIDE SEQUENCE [LARGE SCALE GENOMIC DNA]</scope>
    <source>
        <strain evidence="7 8">PT-32</strain>
    </source>
</reference>
<dbReference type="PROSITE" id="PS51620">
    <property type="entry name" value="SAM_TRM61"/>
    <property type="match status" value="1"/>
</dbReference>
<keyword evidence="4" id="KW-0819">tRNA processing</keyword>
<dbReference type="GO" id="GO:0160107">
    <property type="term" value="F:tRNA (adenine(58)-N1)-methyltransferase activity"/>
    <property type="evidence" value="ECO:0007669"/>
    <property type="project" value="InterPro"/>
</dbReference>
<evidence type="ECO:0000259" key="6">
    <source>
        <dbReference type="Pfam" id="PF08704"/>
    </source>
</evidence>
<dbReference type="FunFam" id="3.10.330.20:FF:000003">
    <property type="entry name" value="tRNA (Adenine(58)-N(1))-methyltransferase, mitochondrial isoform X1"/>
    <property type="match status" value="1"/>
</dbReference>
<dbReference type="PANTHER" id="PTHR12133">
    <property type="entry name" value="TRNA (ADENINE(58)-N(1))-METHYLTRANSFERASE"/>
    <property type="match status" value="1"/>
</dbReference>
<dbReference type="GO" id="GO:0031515">
    <property type="term" value="C:tRNA (m1A) methyltransferase complex"/>
    <property type="evidence" value="ECO:0007669"/>
    <property type="project" value="InterPro"/>
</dbReference>
<dbReference type="Pfam" id="PF14801">
    <property type="entry name" value="TrmI-like_N"/>
    <property type="match status" value="1"/>
</dbReference>
<feature type="compositionally biased region" description="Polar residues" evidence="5">
    <location>
        <begin position="328"/>
        <end position="350"/>
    </location>
</feature>
<comment type="caution">
    <text evidence="7">The sequence shown here is derived from an EMBL/GenBank/DDBJ whole genome shotgun (WGS) entry which is preliminary data.</text>
</comment>
<evidence type="ECO:0000313" key="7">
    <source>
        <dbReference type="EMBL" id="ORC21971.1"/>
    </source>
</evidence>
<sequence>MSTPTGSINRRGPFRPGERVQLTDERGRITTITLTSGGEYHSHRGFFKHSALIGKVEGTVITNSEGYKFQALRPLYKDFVLSMPRGAAVVYPKDAGQIVAMADIFPGARVIEAGVGSGALSIALLRAVGDGGHLRSFERREEFADIARGNIETFFGGQHPAWSLTLGDLAETLGEVEQPGSVDRAVLDMLAPWECLDAVARALAPGGVIICYVATVTQLSRVAEALRADGRFTEPESHETMVRGWHVEGLAVRPDHRMVAHTGFLMTARRLADGAERLAPKRRASKTDFSEEDMNAWTPAALGERNVSDRKLRRAGRDALHLAEKAASATQTANAEQISTDQKSTGQTDE</sequence>
<dbReference type="AlphaFoldDB" id="A0A1Y1RRF8"/>
<evidence type="ECO:0000256" key="3">
    <source>
        <dbReference type="ARBA" id="ARBA00022691"/>
    </source>
</evidence>
<dbReference type="Gene3D" id="3.40.50.150">
    <property type="entry name" value="Vaccinia Virus protein VP39"/>
    <property type="match status" value="1"/>
</dbReference>
<organism evidence="7 8">
    <name type="scientific">Rothia nasimurium</name>
    <dbReference type="NCBI Taxonomy" id="85336"/>
    <lineage>
        <taxon>Bacteria</taxon>
        <taxon>Bacillati</taxon>
        <taxon>Actinomycetota</taxon>
        <taxon>Actinomycetes</taxon>
        <taxon>Micrococcales</taxon>
        <taxon>Micrococcaceae</taxon>
        <taxon>Rothia</taxon>
    </lineage>
</organism>
<evidence type="ECO:0000256" key="1">
    <source>
        <dbReference type="ARBA" id="ARBA00022603"/>
    </source>
</evidence>
<dbReference type="SUPFAM" id="SSF53335">
    <property type="entry name" value="S-adenosyl-L-methionine-dependent methyltransferases"/>
    <property type="match status" value="1"/>
</dbReference>
<name>A0A1Y1RRF8_9MICC</name>
<dbReference type="FunFam" id="3.40.50.150:FF:000019">
    <property type="entry name" value="tRNA (adenine(58)-N(1))-methyltransferase TrmI"/>
    <property type="match status" value="1"/>
</dbReference>
<proteinExistence type="predicted"/>
<dbReference type="RefSeq" id="WP_083091017.1">
    <property type="nucleotide sequence ID" value="NZ_LXWF01000011.1"/>
</dbReference>
<keyword evidence="1 7" id="KW-0489">Methyltransferase</keyword>